<evidence type="ECO:0000313" key="8">
    <source>
        <dbReference type="EMBL" id="MEP0865417.1"/>
    </source>
</evidence>
<dbReference type="Pfam" id="PF01292">
    <property type="entry name" value="Ni_hydr_CYTB"/>
    <property type="match status" value="1"/>
</dbReference>
<keyword evidence="5 6" id="KW-0472">Membrane</keyword>
<name>A0ABV0JRY8_9CYAN</name>
<protein>
    <submittedName>
        <fullName evidence="8">Cytochrome b/b6 domain-containing protein</fullName>
    </submittedName>
</protein>
<keyword evidence="9" id="KW-1185">Reference proteome</keyword>
<evidence type="ECO:0000313" key="9">
    <source>
        <dbReference type="Proteomes" id="UP001442494"/>
    </source>
</evidence>
<dbReference type="InterPro" id="IPR016174">
    <property type="entry name" value="Di-haem_cyt_TM"/>
</dbReference>
<feature type="transmembrane region" description="Helical" evidence="6">
    <location>
        <begin position="176"/>
        <end position="196"/>
    </location>
</feature>
<feature type="transmembrane region" description="Helical" evidence="6">
    <location>
        <begin position="46"/>
        <end position="70"/>
    </location>
</feature>
<dbReference type="InterPro" id="IPR011577">
    <property type="entry name" value="Cyt_b561_bac/Ni-Hgenase"/>
</dbReference>
<sequence length="270" mass="31060">MKGLEVKVLSVGRSQGETIELSERRREDFDNFLNMPAKLSGPYQPFLLRILHGFTGLFVIAAILTAFWTYDVYDGRWGRIPLPELKEIEGIHGTFGLYALLVFPLFALYAFHRGHKRLIQQDFVAKLGKLGTPIWWYTLHRVINTLAILALTFAVFSGKMMDEKWLPKGELNHGWYYAHLISWVVMVVCIALHLLMSAKVGGIPLLLSILSYQFRPKDSPALWRENIFQWWNGLQPTLAKEWLKLSFPLKVLEIIVLMSITGAWIVSLFK</sequence>
<evidence type="ECO:0000256" key="3">
    <source>
        <dbReference type="ARBA" id="ARBA00022692"/>
    </source>
</evidence>
<dbReference type="SUPFAM" id="SSF81342">
    <property type="entry name" value="Transmembrane di-heme cytochromes"/>
    <property type="match status" value="1"/>
</dbReference>
<evidence type="ECO:0000259" key="7">
    <source>
        <dbReference type="Pfam" id="PF01292"/>
    </source>
</evidence>
<proteinExistence type="predicted"/>
<evidence type="ECO:0000256" key="2">
    <source>
        <dbReference type="ARBA" id="ARBA00022475"/>
    </source>
</evidence>
<comment type="caution">
    <text evidence="8">The sequence shown here is derived from an EMBL/GenBank/DDBJ whole genome shotgun (WGS) entry which is preliminary data.</text>
</comment>
<accession>A0ABV0JRY8</accession>
<keyword evidence="2" id="KW-1003">Cell membrane</keyword>
<evidence type="ECO:0000256" key="4">
    <source>
        <dbReference type="ARBA" id="ARBA00022989"/>
    </source>
</evidence>
<evidence type="ECO:0000256" key="5">
    <source>
        <dbReference type="ARBA" id="ARBA00023136"/>
    </source>
</evidence>
<gene>
    <name evidence="8" type="ORF">NDI37_13175</name>
</gene>
<feature type="transmembrane region" description="Helical" evidence="6">
    <location>
        <begin position="90"/>
        <end position="111"/>
    </location>
</feature>
<feature type="domain" description="Cytochrome b561 bacterial/Ni-hydrogenase" evidence="7">
    <location>
        <begin position="45"/>
        <end position="199"/>
    </location>
</feature>
<evidence type="ECO:0000256" key="1">
    <source>
        <dbReference type="ARBA" id="ARBA00004651"/>
    </source>
</evidence>
<feature type="transmembrane region" description="Helical" evidence="6">
    <location>
        <begin position="251"/>
        <end position="269"/>
    </location>
</feature>
<dbReference type="EMBL" id="JAMPKK010000026">
    <property type="protein sequence ID" value="MEP0865417.1"/>
    <property type="molecule type" value="Genomic_DNA"/>
</dbReference>
<dbReference type="Proteomes" id="UP001442494">
    <property type="component" value="Unassembled WGS sequence"/>
</dbReference>
<evidence type="ECO:0000256" key="6">
    <source>
        <dbReference type="SAM" id="Phobius"/>
    </source>
</evidence>
<comment type="subcellular location">
    <subcellularLocation>
        <location evidence="1">Cell membrane</location>
        <topology evidence="1">Multi-pass membrane protein</topology>
    </subcellularLocation>
</comment>
<reference evidence="8 9" key="1">
    <citation type="submission" date="2022-04" db="EMBL/GenBank/DDBJ databases">
        <title>Positive selection, recombination, and allopatry shape intraspecific diversity of widespread and dominant cyanobacteria.</title>
        <authorList>
            <person name="Wei J."/>
            <person name="Shu W."/>
            <person name="Hu C."/>
        </authorList>
    </citation>
    <scope>NUCLEOTIDE SEQUENCE [LARGE SCALE GENOMIC DNA]</scope>
    <source>
        <strain evidence="8 9">GB2-A5</strain>
    </source>
</reference>
<keyword evidence="3 6" id="KW-0812">Transmembrane</keyword>
<organism evidence="8 9">
    <name type="scientific">Funiculus sociatus GB2-A5</name>
    <dbReference type="NCBI Taxonomy" id="2933946"/>
    <lineage>
        <taxon>Bacteria</taxon>
        <taxon>Bacillati</taxon>
        <taxon>Cyanobacteriota</taxon>
        <taxon>Cyanophyceae</taxon>
        <taxon>Coleofasciculales</taxon>
        <taxon>Coleofasciculaceae</taxon>
        <taxon>Funiculus</taxon>
    </lineage>
</organism>
<feature type="transmembrane region" description="Helical" evidence="6">
    <location>
        <begin position="134"/>
        <end position="156"/>
    </location>
</feature>
<keyword evidence="4 6" id="KW-1133">Transmembrane helix</keyword>